<evidence type="ECO:0000256" key="1">
    <source>
        <dbReference type="SAM" id="Phobius"/>
    </source>
</evidence>
<reference evidence="2 3" key="1">
    <citation type="submission" date="2018-01" db="EMBL/GenBank/DDBJ databases">
        <title>Draft genome sequence of Paucibacter aquatile CR182 isolated from freshwater of the Nakdong River.</title>
        <authorList>
            <person name="Choi A."/>
            <person name="Chung E.J."/>
        </authorList>
    </citation>
    <scope>NUCLEOTIDE SEQUENCE [LARGE SCALE GENOMIC DNA]</scope>
    <source>
        <strain evidence="2 3">CR182</strain>
    </source>
</reference>
<comment type="caution">
    <text evidence="2">The sequence shown here is derived from an EMBL/GenBank/DDBJ whole genome shotgun (WGS) entry which is preliminary data.</text>
</comment>
<keyword evidence="1" id="KW-1133">Transmembrane helix</keyword>
<evidence type="ECO:0000313" key="2">
    <source>
        <dbReference type="EMBL" id="PND38843.1"/>
    </source>
</evidence>
<proteinExistence type="predicted"/>
<protein>
    <recommendedName>
        <fullName evidence="4">DUF2939 domain-containing protein</fullName>
    </recommendedName>
</protein>
<sequence>MACAWRWPSAEDGCCMSLKRFKLKHWLLAALALAGLALYASPYLALMQIREAARERDGAGLAAWVDFPSLRASVKQGVHERLLSSASDRTQPPSPARAMGAAVAGALLGPMVEALITPASLARLVQGVPPASAALPQPSAEGSGARPRVETRMGYEHPQRFVFSIRQAGEDEDPVELVLHRQGMFRWQIAELRLP</sequence>
<accession>A0A2N8KZH5</accession>
<dbReference type="AlphaFoldDB" id="A0A2N8KZH5"/>
<keyword evidence="1" id="KW-0472">Membrane</keyword>
<dbReference type="EMBL" id="POSP01000003">
    <property type="protein sequence ID" value="PND38843.1"/>
    <property type="molecule type" value="Genomic_DNA"/>
</dbReference>
<feature type="transmembrane region" description="Helical" evidence="1">
    <location>
        <begin position="26"/>
        <end position="46"/>
    </location>
</feature>
<dbReference type="InterPro" id="IPR021330">
    <property type="entry name" value="DUF2939"/>
</dbReference>
<evidence type="ECO:0000313" key="3">
    <source>
        <dbReference type="Proteomes" id="UP000235916"/>
    </source>
</evidence>
<name>A0A2N8KZH5_9BURK</name>
<gene>
    <name evidence="2" type="ORF">C1O66_15790</name>
</gene>
<organism evidence="2 3">
    <name type="scientific">Kinneretia aquatilis</name>
    <dbReference type="NCBI Taxonomy" id="2070761"/>
    <lineage>
        <taxon>Bacteria</taxon>
        <taxon>Pseudomonadati</taxon>
        <taxon>Pseudomonadota</taxon>
        <taxon>Betaproteobacteria</taxon>
        <taxon>Burkholderiales</taxon>
        <taxon>Sphaerotilaceae</taxon>
        <taxon>Roseateles</taxon>
    </lineage>
</organism>
<keyword evidence="1" id="KW-0812">Transmembrane</keyword>
<evidence type="ECO:0008006" key="4">
    <source>
        <dbReference type="Google" id="ProtNLM"/>
    </source>
</evidence>
<keyword evidence="3" id="KW-1185">Reference proteome</keyword>
<dbReference type="Pfam" id="PF11159">
    <property type="entry name" value="DUF2939"/>
    <property type="match status" value="1"/>
</dbReference>
<dbReference type="Proteomes" id="UP000235916">
    <property type="component" value="Unassembled WGS sequence"/>
</dbReference>